<dbReference type="EMBL" id="OY731400">
    <property type="protein sequence ID" value="CAJ1939054.1"/>
    <property type="molecule type" value="Genomic_DNA"/>
</dbReference>
<dbReference type="Gramene" id="rna-AYBTSS11_LOCUS8928">
    <property type="protein sequence ID" value="CAJ1939054.1"/>
    <property type="gene ID" value="gene-AYBTSS11_LOCUS8928"/>
</dbReference>
<name>A0AA86VCC8_9FABA</name>
<sequence length="67" mass="7151">MQGQTIVWCSWTTICPQRPLMDDRLPPTNTFGRPSAPSGRPSGPNGHPWTAGWLGGQSSASLCLGLD</sequence>
<dbReference type="AlphaFoldDB" id="A0AA86VCC8"/>
<protein>
    <submittedName>
        <fullName evidence="2">Uncharacterized protein</fullName>
    </submittedName>
</protein>
<evidence type="ECO:0000256" key="1">
    <source>
        <dbReference type="SAM" id="MobiDB-lite"/>
    </source>
</evidence>
<feature type="compositionally biased region" description="Low complexity" evidence="1">
    <location>
        <begin position="32"/>
        <end position="46"/>
    </location>
</feature>
<accession>A0AA86VCC8</accession>
<gene>
    <name evidence="2" type="ORF">AYBTSS11_LOCUS8928</name>
</gene>
<evidence type="ECO:0000313" key="2">
    <source>
        <dbReference type="EMBL" id="CAJ1939054.1"/>
    </source>
</evidence>
<dbReference type="Proteomes" id="UP001189624">
    <property type="component" value="Chromosome 3"/>
</dbReference>
<keyword evidence="3" id="KW-1185">Reference proteome</keyword>
<feature type="region of interest" description="Disordered" evidence="1">
    <location>
        <begin position="20"/>
        <end position="67"/>
    </location>
</feature>
<evidence type="ECO:0000313" key="3">
    <source>
        <dbReference type="Proteomes" id="UP001189624"/>
    </source>
</evidence>
<organism evidence="2 3">
    <name type="scientific">Sphenostylis stenocarpa</name>
    <dbReference type="NCBI Taxonomy" id="92480"/>
    <lineage>
        <taxon>Eukaryota</taxon>
        <taxon>Viridiplantae</taxon>
        <taxon>Streptophyta</taxon>
        <taxon>Embryophyta</taxon>
        <taxon>Tracheophyta</taxon>
        <taxon>Spermatophyta</taxon>
        <taxon>Magnoliopsida</taxon>
        <taxon>eudicotyledons</taxon>
        <taxon>Gunneridae</taxon>
        <taxon>Pentapetalae</taxon>
        <taxon>rosids</taxon>
        <taxon>fabids</taxon>
        <taxon>Fabales</taxon>
        <taxon>Fabaceae</taxon>
        <taxon>Papilionoideae</taxon>
        <taxon>50 kb inversion clade</taxon>
        <taxon>NPAAA clade</taxon>
        <taxon>indigoferoid/millettioid clade</taxon>
        <taxon>Phaseoleae</taxon>
        <taxon>Sphenostylis</taxon>
    </lineage>
</organism>
<proteinExistence type="predicted"/>
<reference evidence="2" key="1">
    <citation type="submission" date="2023-10" db="EMBL/GenBank/DDBJ databases">
        <authorList>
            <person name="Domelevo Entfellner J.-B."/>
        </authorList>
    </citation>
    <scope>NUCLEOTIDE SEQUENCE</scope>
</reference>